<evidence type="ECO:0000256" key="1">
    <source>
        <dbReference type="SAM" id="MobiDB-lite"/>
    </source>
</evidence>
<evidence type="ECO:0000313" key="2">
    <source>
        <dbReference type="EMBL" id="KAK9810794.1"/>
    </source>
</evidence>
<dbReference type="SUPFAM" id="SSF140106">
    <property type="entry name" value="Calcyclin-binding protein-like"/>
    <property type="match status" value="1"/>
</dbReference>
<name>A0AAW1PSE2_9CHLO</name>
<dbReference type="AlphaFoldDB" id="A0AAW1PSE2"/>
<accession>A0AAW1PSE2</accession>
<comment type="caution">
    <text evidence="2">The sequence shown here is derived from an EMBL/GenBank/DDBJ whole genome shotgun (WGS) entry which is preliminary data.</text>
</comment>
<organism evidence="2 3">
    <name type="scientific">Symbiochloris irregularis</name>
    <dbReference type="NCBI Taxonomy" id="706552"/>
    <lineage>
        <taxon>Eukaryota</taxon>
        <taxon>Viridiplantae</taxon>
        <taxon>Chlorophyta</taxon>
        <taxon>core chlorophytes</taxon>
        <taxon>Trebouxiophyceae</taxon>
        <taxon>Trebouxiales</taxon>
        <taxon>Trebouxiaceae</taxon>
        <taxon>Symbiochloris</taxon>
    </lineage>
</organism>
<dbReference type="InterPro" id="IPR037201">
    <property type="entry name" value="CacyBP_N"/>
</dbReference>
<dbReference type="EMBL" id="JALJOQ010000014">
    <property type="protein sequence ID" value="KAK9810794.1"/>
    <property type="molecule type" value="Genomic_DNA"/>
</dbReference>
<reference evidence="2 3" key="1">
    <citation type="journal article" date="2024" name="Nat. Commun.">
        <title>Phylogenomics reveals the evolutionary origins of lichenization in chlorophyte algae.</title>
        <authorList>
            <person name="Puginier C."/>
            <person name="Libourel C."/>
            <person name="Otte J."/>
            <person name="Skaloud P."/>
            <person name="Haon M."/>
            <person name="Grisel S."/>
            <person name="Petersen M."/>
            <person name="Berrin J.G."/>
            <person name="Delaux P.M."/>
            <person name="Dal Grande F."/>
            <person name="Keller J."/>
        </authorList>
    </citation>
    <scope>NUCLEOTIDE SEQUENCE [LARGE SCALE GENOMIC DNA]</scope>
    <source>
        <strain evidence="2 3">SAG 2036</strain>
    </source>
</reference>
<dbReference type="Proteomes" id="UP001465755">
    <property type="component" value="Unassembled WGS sequence"/>
</dbReference>
<gene>
    <name evidence="2" type="ORF">WJX73_008306</name>
</gene>
<feature type="region of interest" description="Disordered" evidence="1">
    <location>
        <begin position="47"/>
        <end position="96"/>
    </location>
</feature>
<evidence type="ECO:0000313" key="3">
    <source>
        <dbReference type="Proteomes" id="UP001465755"/>
    </source>
</evidence>
<proteinExistence type="predicted"/>
<protein>
    <submittedName>
        <fullName evidence="2">Uncharacterized protein</fullName>
    </submittedName>
</protein>
<sequence length="96" mass="10661">MSSSLDAVQEDLQEVETLLQSAQDPESQAKLQYERRQLMAELRRLQEVSGDNEAGMDVDPDAHGSLRPETPSDVPVKPLSQILGSMRIISPPEMRS</sequence>
<keyword evidence="3" id="KW-1185">Reference proteome</keyword>